<dbReference type="AlphaFoldDB" id="A0A2T0MDX9"/>
<evidence type="ECO:0000256" key="1">
    <source>
        <dbReference type="ARBA" id="ARBA00022729"/>
    </source>
</evidence>
<dbReference type="GO" id="GO:0030288">
    <property type="term" value="C:outer membrane-bounded periplasmic space"/>
    <property type="evidence" value="ECO:0007669"/>
    <property type="project" value="TreeGrafter"/>
</dbReference>
<feature type="signal peptide" evidence="2">
    <location>
        <begin position="1"/>
        <end position="28"/>
    </location>
</feature>
<dbReference type="EMBL" id="PVNG01000026">
    <property type="protein sequence ID" value="PRX55706.1"/>
    <property type="molecule type" value="Genomic_DNA"/>
</dbReference>
<dbReference type="GO" id="GO:0042884">
    <property type="term" value="P:microcin transport"/>
    <property type="evidence" value="ECO:0007669"/>
    <property type="project" value="TreeGrafter"/>
</dbReference>
<dbReference type="Gene3D" id="3.10.105.10">
    <property type="entry name" value="Dipeptide-binding Protein, Domain 3"/>
    <property type="match status" value="1"/>
</dbReference>
<evidence type="ECO:0000259" key="3">
    <source>
        <dbReference type="Pfam" id="PF00496"/>
    </source>
</evidence>
<dbReference type="CDD" id="cd08509">
    <property type="entry name" value="PBP2_TmCBP_oligosaccharides_like"/>
    <property type="match status" value="1"/>
</dbReference>
<proteinExistence type="predicted"/>
<dbReference type="RefSeq" id="WP_146178556.1">
    <property type="nucleotide sequence ID" value="NZ_PVNG01000026.1"/>
</dbReference>
<organism evidence="4 5">
    <name type="scientific">Nonomuraea fuscirosea</name>
    <dbReference type="NCBI Taxonomy" id="1291556"/>
    <lineage>
        <taxon>Bacteria</taxon>
        <taxon>Bacillati</taxon>
        <taxon>Actinomycetota</taxon>
        <taxon>Actinomycetes</taxon>
        <taxon>Streptosporangiales</taxon>
        <taxon>Streptosporangiaceae</taxon>
        <taxon>Nonomuraea</taxon>
    </lineage>
</organism>
<name>A0A2T0MDX9_9ACTN</name>
<dbReference type="OrthoDB" id="9764591at2"/>
<accession>A0A2T0MDX9</accession>
<dbReference type="GO" id="GO:1904680">
    <property type="term" value="F:peptide transmembrane transporter activity"/>
    <property type="evidence" value="ECO:0007669"/>
    <property type="project" value="TreeGrafter"/>
</dbReference>
<gene>
    <name evidence="4" type="ORF">B0I32_126168</name>
</gene>
<dbReference type="PROSITE" id="PS51257">
    <property type="entry name" value="PROKAR_LIPOPROTEIN"/>
    <property type="match status" value="1"/>
</dbReference>
<dbReference type="Gene3D" id="3.90.76.10">
    <property type="entry name" value="Dipeptide-binding Protein, Domain 1"/>
    <property type="match status" value="1"/>
</dbReference>
<feature type="chain" id="PRO_5015685029" evidence="2">
    <location>
        <begin position="29"/>
        <end position="547"/>
    </location>
</feature>
<dbReference type="InterPro" id="IPR000914">
    <property type="entry name" value="SBP_5_dom"/>
</dbReference>
<comment type="caution">
    <text evidence="4">The sequence shown here is derived from an EMBL/GenBank/DDBJ whole genome shotgun (WGS) entry which is preliminary data.</text>
</comment>
<dbReference type="GO" id="GO:0043190">
    <property type="term" value="C:ATP-binding cassette (ABC) transporter complex"/>
    <property type="evidence" value="ECO:0007669"/>
    <property type="project" value="InterPro"/>
</dbReference>
<evidence type="ECO:0000313" key="5">
    <source>
        <dbReference type="Proteomes" id="UP000238312"/>
    </source>
</evidence>
<dbReference type="Gene3D" id="3.40.190.10">
    <property type="entry name" value="Periplasmic binding protein-like II"/>
    <property type="match status" value="1"/>
</dbReference>
<evidence type="ECO:0000313" key="4">
    <source>
        <dbReference type="EMBL" id="PRX55706.1"/>
    </source>
</evidence>
<keyword evidence="1 2" id="KW-0732">Signal</keyword>
<dbReference type="PANTHER" id="PTHR30290:SF64">
    <property type="entry name" value="ABC TRANSPORTER PERIPLASMIC BINDING PROTEIN"/>
    <property type="match status" value="1"/>
</dbReference>
<feature type="domain" description="Solute-binding protein family 5" evidence="3">
    <location>
        <begin position="89"/>
        <end position="440"/>
    </location>
</feature>
<protein>
    <submittedName>
        <fullName evidence="4">Peptide/nickel transport system substrate-binding protein</fullName>
    </submittedName>
</protein>
<dbReference type="Pfam" id="PF00496">
    <property type="entry name" value="SBP_bac_5"/>
    <property type="match status" value="1"/>
</dbReference>
<dbReference type="GO" id="GO:0015833">
    <property type="term" value="P:peptide transport"/>
    <property type="evidence" value="ECO:0007669"/>
    <property type="project" value="TreeGrafter"/>
</dbReference>
<keyword evidence="5" id="KW-1185">Reference proteome</keyword>
<dbReference type="InterPro" id="IPR039424">
    <property type="entry name" value="SBP_5"/>
</dbReference>
<dbReference type="SUPFAM" id="SSF53850">
    <property type="entry name" value="Periplasmic binding protein-like II"/>
    <property type="match status" value="1"/>
</dbReference>
<dbReference type="PIRSF" id="PIRSF002741">
    <property type="entry name" value="MppA"/>
    <property type="match status" value="1"/>
</dbReference>
<sequence>MRRREMRRPVGRVAVVLAALVLAGCSGGGGGGGGGGTAEADAPPLVIHAVDAGTFQEDFNPYHLEGVNFGTSGMIHETLMYFNKLKPGEITPWLALDHKWSNKGKSVTFTLRQNVKWSDGQPFTADDVAFTFQMLKKYPQLNRNALEIEEAEALAPDKVRVDFGNTSYAKLFNIAGNSPIVPKHVWEKEKDPSTFTNPKPVGTGPYTLSKFSAQLYELVKNPSYWQPGKPEVPVLRFPAYTANALQTALQQGEVDWAGAFVPDIEKIYVQGKPEQNKFFFPPEGVVTLLPNLTNPVLAKPEVRAAMSLAIDRDKIVRVAERGYTKVAHPTGVPMPGGEAYIPPEYRALSYKMDIEKAKELLKGVDPAQLKFTLLVPSPFTDWVNAAQLIREDLAKIGITVETRGVAFQDWVSKVGKGNYDLSIRATAAGPTPYFQMRSMLFGGLAEPVGEAATGNYQRWKDAETDKLIDAYAATEDETEQQEATQGLGKIMVEKMPTLPLFYSPSWAQYRTNKYVGWPSEQDPYAMPSPYTSPDAAVVLLHLKPAGK</sequence>
<dbReference type="PANTHER" id="PTHR30290">
    <property type="entry name" value="PERIPLASMIC BINDING COMPONENT OF ABC TRANSPORTER"/>
    <property type="match status" value="1"/>
</dbReference>
<reference evidence="4 5" key="1">
    <citation type="submission" date="2018-03" db="EMBL/GenBank/DDBJ databases">
        <title>Genomic Encyclopedia of Type Strains, Phase III (KMG-III): the genomes of soil and plant-associated and newly described type strains.</title>
        <authorList>
            <person name="Whitman W."/>
        </authorList>
    </citation>
    <scope>NUCLEOTIDE SEQUENCE [LARGE SCALE GENOMIC DNA]</scope>
    <source>
        <strain evidence="4 5">CGMCC 4.7104</strain>
    </source>
</reference>
<evidence type="ECO:0000256" key="2">
    <source>
        <dbReference type="SAM" id="SignalP"/>
    </source>
</evidence>
<dbReference type="InterPro" id="IPR030678">
    <property type="entry name" value="Peptide/Ni-bd"/>
</dbReference>
<dbReference type="Proteomes" id="UP000238312">
    <property type="component" value="Unassembled WGS sequence"/>
</dbReference>